<dbReference type="GeneTree" id="ENSGT00990000205219"/>
<reference evidence="1 2" key="1">
    <citation type="journal article" date="2019" name="Proc. Natl. Acad. Sci. U.S.A.">
        <title>Regulatory changes in pterin and carotenoid genes underlie balanced color polymorphisms in the wall lizard.</title>
        <authorList>
            <person name="Andrade P."/>
            <person name="Pinho C."/>
            <person name="Perez I de Lanuza G."/>
            <person name="Afonso S."/>
            <person name="Brejcha J."/>
            <person name="Rubin C.J."/>
            <person name="Wallerman O."/>
            <person name="Pereira P."/>
            <person name="Sabatino S.J."/>
            <person name="Bellati A."/>
            <person name="Pellitteri-Rosa D."/>
            <person name="Bosakova Z."/>
            <person name="Bunikis I."/>
            <person name="Carretero M.A."/>
            <person name="Feiner N."/>
            <person name="Marsik P."/>
            <person name="Pauperio F."/>
            <person name="Salvi D."/>
            <person name="Soler L."/>
            <person name="While G.M."/>
            <person name="Uller T."/>
            <person name="Font E."/>
            <person name="Andersson L."/>
            <person name="Carneiro M."/>
        </authorList>
    </citation>
    <scope>NUCLEOTIDE SEQUENCE</scope>
</reference>
<accession>A0A670IAW2</accession>
<dbReference type="Ensembl" id="ENSPMRT00000009383.1">
    <property type="protein sequence ID" value="ENSPMRP00000008782.1"/>
    <property type="gene ID" value="ENSPMRG00000005918.1"/>
</dbReference>
<reference evidence="1" key="3">
    <citation type="submission" date="2025-09" db="UniProtKB">
        <authorList>
            <consortium name="Ensembl"/>
        </authorList>
    </citation>
    <scope>IDENTIFICATION</scope>
</reference>
<proteinExistence type="predicted"/>
<organism evidence="1 2">
    <name type="scientific">Podarcis muralis</name>
    <name type="common">Wall lizard</name>
    <name type="synonym">Lacerta muralis</name>
    <dbReference type="NCBI Taxonomy" id="64176"/>
    <lineage>
        <taxon>Eukaryota</taxon>
        <taxon>Metazoa</taxon>
        <taxon>Chordata</taxon>
        <taxon>Craniata</taxon>
        <taxon>Vertebrata</taxon>
        <taxon>Euteleostomi</taxon>
        <taxon>Lepidosauria</taxon>
        <taxon>Squamata</taxon>
        <taxon>Bifurcata</taxon>
        <taxon>Unidentata</taxon>
        <taxon>Episquamata</taxon>
        <taxon>Laterata</taxon>
        <taxon>Lacertibaenia</taxon>
        <taxon>Lacertidae</taxon>
        <taxon>Podarcis</taxon>
    </lineage>
</organism>
<dbReference type="AlphaFoldDB" id="A0A670IAW2"/>
<reference evidence="1" key="2">
    <citation type="submission" date="2025-08" db="UniProtKB">
        <authorList>
            <consortium name="Ensembl"/>
        </authorList>
    </citation>
    <scope>IDENTIFICATION</scope>
</reference>
<protein>
    <submittedName>
        <fullName evidence="1">Uncharacterized protein</fullName>
    </submittedName>
</protein>
<sequence>GHQTLVFCLFNLNPATRPNSEISSKALFVLGSGSCNVKTKSSAKAFNLYCFPPTCIPSTRWSFLIKFSKTSRTEINSKGDKGHPCRVPFSILNSSVTTLFTINLAFCSE</sequence>
<dbReference type="Proteomes" id="UP000472272">
    <property type="component" value="Chromosome 6"/>
</dbReference>
<evidence type="ECO:0000313" key="1">
    <source>
        <dbReference type="Ensembl" id="ENSPMRP00000008782.1"/>
    </source>
</evidence>
<name>A0A670IAW2_PODMU</name>
<evidence type="ECO:0000313" key="2">
    <source>
        <dbReference type="Proteomes" id="UP000472272"/>
    </source>
</evidence>
<keyword evidence="2" id="KW-1185">Reference proteome</keyword>